<dbReference type="AlphaFoldDB" id="K8PSZ2"/>
<keyword evidence="3" id="KW-1185">Reference proteome</keyword>
<reference evidence="2 3" key="1">
    <citation type="submission" date="2012-04" db="EMBL/GenBank/DDBJ databases">
        <title>The Genome Sequence of Afipia broomeae ATCC 49717.</title>
        <authorList>
            <consortium name="The Broad Institute Genome Sequencing Platform"/>
            <person name="Earl A."/>
            <person name="Ward D."/>
            <person name="Feldgarden M."/>
            <person name="Gevers D."/>
            <person name="Huys G."/>
            <person name="Walker B."/>
            <person name="Young S.K."/>
            <person name="Zeng Q."/>
            <person name="Gargeya S."/>
            <person name="Fitzgerald M."/>
            <person name="Haas B."/>
            <person name="Abouelleil A."/>
            <person name="Alvarado L."/>
            <person name="Arachchi H.M."/>
            <person name="Berlin A."/>
            <person name="Chapman S.B."/>
            <person name="Goldberg J."/>
            <person name="Griggs A."/>
            <person name="Gujja S."/>
            <person name="Hansen M."/>
            <person name="Howarth C."/>
            <person name="Imamovic A."/>
            <person name="Larimer J."/>
            <person name="McCowen C."/>
            <person name="Montmayeur A."/>
            <person name="Murphy C."/>
            <person name="Neiman D."/>
            <person name="Pearson M."/>
            <person name="Priest M."/>
            <person name="Roberts A."/>
            <person name="Saif S."/>
            <person name="Shea T."/>
            <person name="Sisk P."/>
            <person name="Sykes S."/>
            <person name="Wortman J."/>
            <person name="Nusbaum C."/>
            <person name="Birren B."/>
        </authorList>
    </citation>
    <scope>NUCLEOTIDE SEQUENCE [LARGE SCALE GENOMIC DNA]</scope>
    <source>
        <strain evidence="2 3">ATCC 49717</strain>
    </source>
</reference>
<keyword evidence="1" id="KW-0812">Transmembrane</keyword>
<organism evidence="2 3">
    <name type="scientific">Afipia broomeae ATCC 49717</name>
    <dbReference type="NCBI Taxonomy" id="883078"/>
    <lineage>
        <taxon>Bacteria</taxon>
        <taxon>Pseudomonadati</taxon>
        <taxon>Pseudomonadota</taxon>
        <taxon>Alphaproteobacteria</taxon>
        <taxon>Hyphomicrobiales</taxon>
        <taxon>Nitrobacteraceae</taxon>
        <taxon>Afipia</taxon>
    </lineage>
</organism>
<evidence type="ECO:0000256" key="1">
    <source>
        <dbReference type="SAM" id="Phobius"/>
    </source>
</evidence>
<evidence type="ECO:0000313" key="2">
    <source>
        <dbReference type="EMBL" id="EKS41493.1"/>
    </source>
</evidence>
<accession>K8PSZ2</accession>
<dbReference type="EMBL" id="AGWX01000001">
    <property type="protein sequence ID" value="EKS41493.1"/>
    <property type="molecule type" value="Genomic_DNA"/>
</dbReference>
<dbReference type="HOGENOM" id="CLU_3380139_0_0_5"/>
<keyword evidence="1" id="KW-0472">Membrane</keyword>
<dbReference type="Proteomes" id="UP000001096">
    <property type="component" value="Unassembled WGS sequence"/>
</dbReference>
<evidence type="ECO:0000313" key="3">
    <source>
        <dbReference type="Proteomes" id="UP000001096"/>
    </source>
</evidence>
<gene>
    <name evidence="2" type="ORF">HMPREF9695_00585</name>
</gene>
<feature type="transmembrane region" description="Helical" evidence="1">
    <location>
        <begin position="6"/>
        <end position="28"/>
    </location>
</feature>
<sequence>MLRYAAYFATGLLMAALFTYYMYTIFVLPRLQY</sequence>
<name>K8PSZ2_9BRAD</name>
<proteinExistence type="predicted"/>
<comment type="caution">
    <text evidence="2">The sequence shown here is derived from an EMBL/GenBank/DDBJ whole genome shotgun (WGS) entry which is preliminary data.</text>
</comment>
<protein>
    <submittedName>
        <fullName evidence="2">Uncharacterized protein</fullName>
    </submittedName>
</protein>
<keyword evidence="1" id="KW-1133">Transmembrane helix</keyword>